<dbReference type="RefSeq" id="XP_018137843.1">
    <property type="nucleotide sequence ID" value="XM_018292466.1"/>
</dbReference>
<comment type="caution">
    <text evidence="9">The sequence shown here is derived from an EMBL/GenBank/DDBJ whole genome shotgun (WGS) entry which is preliminary data.</text>
</comment>
<dbReference type="GeneID" id="28856460"/>
<dbReference type="STRING" id="1380566.A0A179F399"/>
<sequence>MAAQQEAAKDYQPTLQGPLVGEKTPSEAITNEYAKGDQVYVEKTAALPQTYSHYRPIRGDGNCGWRAIGFSYFEKLIERGDQAQIEGEFARLKSLNHLLATVGQYNYFEDFADEAFDLLRELARIVNKPDAAQSLLHQRWNDTAVEGSLIFYFRLLAATYLKANAETYEPFIPGGQSVGEYCGHNIEIVNREIEQLGIIALVNILLKPVNFVLEIAYLDRSAGSQVNQYRFPEEANGKDASTLGPIIYLLYRPDHYDILYRASPVHPPVTTSSTPVSLQVNRVTGFTHNTAFNNTGATMGTFSTVDFGALSLIPGLSTGSSDGLASLMSMPAVTTAAASPIIGDGFSPSHQAAWMSQYGSDMQSVKAESPTQQPPPAMATVQHASPAASLTPTTPMNSHPPMLPPSANLGAQQLPPHMAAAAPGAAGYPIRFSTHQLDYENNSFPEPFQVMTNTFKNSVWNRAHYGNPDFQPEEWNPEEDGCDNRLAGKRKVRKDSA</sequence>
<evidence type="ECO:0000256" key="6">
    <source>
        <dbReference type="ARBA" id="ARBA00022807"/>
    </source>
</evidence>
<accession>A0A179F399</accession>
<comment type="catalytic activity">
    <reaction evidence="1">
        <text>Thiol-dependent hydrolysis of ester, thioester, amide, peptide and isopeptide bonds formed by the C-terminal Gly of ubiquitin (a 76-residue protein attached to proteins as an intracellular targeting signal).</text>
        <dbReference type="EC" id="3.4.19.12"/>
    </reaction>
</comment>
<dbReference type="CDD" id="cd22749">
    <property type="entry name" value="Otubain_C65"/>
    <property type="match status" value="1"/>
</dbReference>
<feature type="compositionally biased region" description="Basic residues" evidence="7">
    <location>
        <begin position="487"/>
        <end position="497"/>
    </location>
</feature>
<gene>
    <name evidence="9" type="ORF">VFPPC_14698</name>
</gene>
<dbReference type="PROSITE" id="PS50802">
    <property type="entry name" value="OTU"/>
    <property type="match status" value="1"/>
</dbReference>
<evidence type="ECO:0000259" key="8">
    <source>
        <dbReference type="PROSITE" id="PS50802"/>
    </source>
</evidence>
<reference evidence="9 10" key="1">
    <citation type="journal article" date="2016" name="PLoS Pathog.">
        <title>Biosynthesis of antibiotic leucinostatins in bio-control fungus Purpureocillium lilacinum and their inhibition on phytophthora revealed by genome mining.</title>
        <authorList>
            <person name="Wang G."/>
            <person name="Liu Z."/>
            <person name="Lin R."/>
            <person name="Li E."/>
            <person name="Mao Z."/>
            <person name="Ling J."/>
            <person name="Yang Y."/>
            <person name="Yin W.B."/>
            <person name="Xie B."/>
        </authorList>
    </citation>
    <scope>NUCLEOTIDE SEQUENCE [LARGE SCALE GENOMIC DNA]</scope>
    <source>
        <strain evidence="9">170</strain>
    </source>
</reference>
<dbReference type="Gene3D" id="1.20.1300.20">
    <property type="entry name" value="Peptidase C65 Otubain, subdomain 2"/>
    <property type="match status" value="1"/>
</dbReference>
<evidence type="ECO:0000256" key="2">
    <source>
        <dbReference type="ARBA" id="ARBA00012759"/>
    </source>
</evidence>
<dbReference type="InterPro" id="IPR038765">
    <property type="entry name" value="Papain-like_cys_pep_sf"/>
</dbReference>
<dbReference type="GO" id="GO:0004843">
    <property type="term" value="F:cysteine-type deubiquitinase activity"/>
    <property type="evidence" value="ECO:0007669"/>
    <property type="project" value="UniProtKB-EC"/>
</dbReference>
<feature type="region of interest" description="Disordered" evidence="7">
    <location>
        <begin position="357"/>
        <end position="412"/>
    </location>
</feature>
<dbReference type="EC" id="3.4.19.12" evidence="2"/>
<dbReference type="InterPro" id="IPR042468">
    <property type="entry name" value="Peptidase_C65_otubain_sub1"/>
</dbReference>
<evidence type="ECO:0000313" key="9">
    <source>
        <dbReference type="EMBL" id="OAQ59882.1"/>
    </source>
</evidence>
<feature type="compositionally biased region" description="Polar residues" evidence="7">
    <location>
        <begin position="388"/>
        <end position="397"/>
    </location>
</feature>
<organism evidence="9 10">
    <name type="scientific">Pochonia chlamydosporia 170</name>
    <dbReference type="NCBI Taxonomy" id="1380566"/>
    <lineage>
        <taxon>Eukaryota</taxon>
        <taxon>Fungi</taxon>
        <taxon>Dikarya</taxon>
        <taxon>Ascomycota</taxon>
        <taxon>Pezizomycotina</taxon>
        <taxon>Sordariomycetes</taxon>
        <taxon>Hypocreomycetidae</taxon>
        <taxon>Hypocreales</taxon>
        <taxon>Clavicipitaceae</taxon>
        <taxon>Pochonia</taxon>
    </lineage>
</organism>
<dbReference type="AlphaFoldDB" id="A0A179F399"/>
<dbReference type="PANTHER" id="PTHR12931:SF15">
    <property type="entry name" value="UBIQUITIN THIOESTERASE OTUBAIN-LIKE"/>
    <property type="match status" value="1"/>
</dbReference>
<dbReference type="InterPro" id="IPR019400">
    <property type="entry name" value="Peptidase_C65_otubain"/>
</dbReference>
<feature type="domain" description="OTU" evidence="8">
    <location>
        <begin position="52"/>
        <end position="262"/>
    </location>
</feature>
<dbReference type="GO" id="GO:0043130">
    <property type="term" value="F:ubiquitin binding"/>
    <property type="evidence" value="ECO:0007669"/>
    <property type="project" value="TreeGrafter"/>
</dbReference>
<dbReference type="Proteomes" id="UP000078397">
    <property type="component" value="Unassembled WGS sequence"/>
</dbReference>
<dbReference type="InterPro" id="IPR003323">
    <property type="entry name" value="OTU_dom"/>
</dbReference>
<keyword evidence="3" id="KW-0645">Protease</keyword>
<feature type="region of interest" description="Disordered" evidence="7">
    <location>
        <begin position="468"/>
        <end position="497"/>
    </location>
</feature>
<keyword evidence="10" id="KW-1185">Reference proteome</keyword>
<feature type="compositionally biased region" description="Acidic residues" evidence="7">
    <location>
        <begin position="471"/>
        <end position="481"/>
    </location>
</feature>
<dbReference type="SUPFAM" id="SSF54001">
    <property type="entry name" value="Cysteine proteinases"/>
    <property type="match status" value="1"/>
</dbReference>
<dbReference type="Pfam" id="PF10275">
    <property type="entry name" value="Peptidase_C65"/>
    <property type="match status" value="1"/>
</dbReference>
<evidence type="ECO:0000256" key="4">
    <source>
        <dbReference type="ARBA" id="ARBA00022786"/>
    </source>
</evidence>
<dbReference type="GO" id="GO:0071108">
    <property type="term" value="P:protein K48-linked deubiquitination"/>
    <property type="evidence" value="ECO:0007669"/>
    <property type="project" value="TreeGrafter"/>
</dbReference>
<evidence type="ECO:0000256" key="7">
    <source>
        <dbReference type="SAM" id="MobiDB-lite"/>
    </source>
</evidence>
<proteinExistence type="predicted"/>
<dbReference type="PANTHER" id="PTHR12931">
    <property type="entry name" value="UBIQUITIN THIOLESTERASE PROTEIN OTUB"/>
    <property type="match status" value="1"/>
</dbReference>
<keyword evidence="4" id="KW-0833">Ubl conjugation pathway</keyword>
<keyword evidence="5" id="KW-0378">Hydrolase</keyword>
<dbReference type="InterPro" id="IPR042467">
    <property type="entry name" value="Peptidase_C65_otubain_sub2"/>
</dbReference>
<dbReference type="Gene3D" id="3.30.200.60">
    <property type="entry name" value="Peptidase C65 Otubain, subdomain 1"/>
    <property type="match status" value="1"/>
</dbReference>
<dbReference type="KEGG" id="pchm:VFPPC_14698"/>
<dbReference type="OrthoDB" id="18915at2759"/>
<evidence type="ECO:0000256" key="1">
    <source>
        <dbReference type="ARBA" id="ARBA00000707"/>
    </source>
</evidence>
<protein>
    <recommendedName>
        <fullName evidence="2">ubiquitinyl hydrolase 1</fullName>
        <ecNumber evidence="2">3.4.19.12</ecNumber>
    </recommendedName>
</protein>
<evidence type="ECO:0000313" key="10">
    <source>
        <dbReference type="Proteomes" id="UP000078397"/>
    </source>
</evidence>
<feature type="region of interest" description="Disordered" evidence="7">
    <location>
        <begin position="1"/>
        <end position="22"/>
    </location>
</feature>
<dbReference type="GO" id="GO:0005634">
    <property type="term" value="C:nucleus"/>
    <property type="evidence" value="ECO:0007669"/>
    <property type="project" value="TreeGrafter"/>
</dbReference>
<evidence type="ECO:0000256" key="3">
    <source>
        <dbReference type="ARBA" id="ARBA00022670"/>
    </source>
</evidence>
<evidence type="ECO:0000256" key="5">
    <source>
        <dbReference type="ARBA" id="ARBA00022801"/>
    </source>
</evidence>
<keyword evidence="6" id="KW-0788">Thiol protease</keyword>
<dbReference type="GO" id="GO:0006508">
    <property type="term" value="P:proteolysis"/>
    <property type="evidence" value="ECO:0007669"/>
    <property type="project" value="UniProtKB-KW"/>
</dbReference>
<name>A0A179F399_METCM</name>
<dbReference type="EMBL" id="LSBJ02000004">
    <property type="protein sequence ID" value="OAQ59882.1"/>
    <property type="molecule type" value="Genomic_DNA"/>
</dbReference>